<sequence length="329" mass="37289">MIELDQRASPATVDLTAVIVAMIDGEPCILTVQSGPGEPDTLPCGPLQPDHRTLQAGLRSWVEYQTGLRLGYMEQLYTFADRNRAGGDDGPPEQDVRPVSVAYLALVHDADPQTGRATAWQPWYDYLPWEDWRTQRPPVVDRLLAALADWRDQAPSAPKRRRRAERLRLTFANGSTPWDEERSLERYELLYGARLVAEAWHDEGAEPPESVATRVDQSMATDHRRILATAMGRLRGKIKYRPLLFELMPPTFTLLQLQRTAEALSGTRLHKQNFRRLVERQQLVEATGQHETRTGGRPARLMRFRPAVTLERPAPGVGIKTGSRSTHRY</sequence>
<dbReference type="Pfam" id="PF21906">
    <property type="entry name" value="WHD_NrtR"/>
    <property type="match status" value="1"/>
</dbReference>
<reference evidence="2 3" key="1">
    <citation type="submission" date="2019-07" db="EMBL/GenBank/DDBJ databases">
        <title>Reclasification of Spiribacter aquaticus.</title>
        <authorList>
            <person name="Leon M.J."/>
            <person name="Sanchez-Porro C."/>
            <person name="Ventosa A."/>
        </authorList>
    </citation>
    <scope>NUCLEOTIDE SEQUENCE [LARGE SCALE GENOMIC DNA]</scope>
    <source>
        <strain evidence="2 3">SP30</strain>
    </source>
</reference>
<proteinExistence type="predicted"/>
<evidence type="ECO:0000313" key="3">
    <source>
        <dbReference type="Proteomes" id="UP000316688"/>
    </source>
</evidence>
<dbReference type="Proteomes" id="UP000316688">
    <property type="component" value="Unassembled WGS sequence"/>
</dbReference>
<dbReference type="SUPFAM" id="SSF55811">
    <property type="entry name" value="Nudix"/>
    <property type="match status" value="1"/>
</dbReference>
<evidence type="ECO:0000259" key="1">
    <source>
        <dbReference type="Pfam" id="PF21906"/>
    </source>
</evidence>
<comment type="caution">
    <text evidence="2">The sequence shown here is derived from an EMBL/GenBank/DDBJ whole genome shotgun (WGS) entry which is preliminary data.</text>
</comment>
<protein>
    <recommendedName>
        <fullName evidence="1">NrtR DNA-binding winged helix domain-containing protein</fullName>
    </recommendedName>
</protein>
<organism evidence="2 3">
    <name type="scientific">Spiribacter aquaticus</name>
    <dbReference type="NCBI Taxonomy" id="1935996"/>
    <lineage>
        <taxon>Bacteria</taxon>
        <taxon>Pseudomonadati</taxon>
        <taxon>Pseudomonadota</taxon>
        <taxon>Gammaproteobacteria</taxon>
        <taxon>Chromatiales</taxon>
        <taxon>Ectothiorhodospiraceae</taxon>
        <taxon>Spiribacter</taxon>
    </lineage>
</organism>
<dbReference type="InterPro" id="IPR036388">
    <property type="entry name" value="WH-like_DNA-bd_sf"/>
</dbReference>
<dbReference type="PIRSF" id="PIRSF019423">
    <property type="entry name" value="NMN_biosyn"/>
    <property type="match status" value="1"/>
</dbReference>
<dbReference type="Gene3D" id="1.10.10.10">
    <property type="entry name" value="Winged helix-like DNA-binding domain superfamily/Winged helix DNA-binding domain"/>
    <property type="match status" value="1"/>
</dbReference>
<gene>
    <name evidence="2" type="ORF">FPL11_04635</name>
</gene>
<feature type="domain" description="NrtR DNA-binding winged helix" evidence="1">
    <location>
        <begin position="245"/>
        <end position="304"/>
    </location>
</feature>
<dbReference type="RefSeq" id="WP_144347625.1">
    <property type="nucleotide sequence ID" value="NZ_VMKP01000002.1"/>
</dbReference>
<name>A0A557RJP5_9GAMM</name>
<dbReference type="EMBL" id="VMKP01000002">
    <property type="protein sequence ID" value="TVO65372.1"/>
    <property type="molecule type" value="Genomic_DNA"/>
</dbReference>
<dbReference type="AlphaFoldDB" id="A0A557RJP5"/>
<dbReference type="InterPro" id="IPR011213">
    <property type="entry name" value="NMN_biosyn"/>
</dbReference>
<keyword evidence="3" id="KW-1185">Reference proteome</keyword>
<evidence type="ECO:0000313" key="2">
    <source>
        <dbReference type="EMBL" id="TVO65372.1"/>
    </source>
</evidence>
<dbReference type="SUPFAM" id="SSF46785">
    <property type="entry name" value="Winged helix' DNA-binding domain"/>
    <property type="match status" value="1"/>
</dbReference>
<dbReference type="InterPro" id="IPR015797">
    <property type="entry name" value="NUDIX_hydrolase-like_dom_sf"/>
</dbReference>
<dbReference type="InterPro" id="IPR036390">
    <property type="entry name" value="WH_DNA-bd_sf"/>
</dbReference>
<dbReference type="InterPro" id="IPR054105">
    <property type="entry name" value="WHD_NrtR"/>
</dbReference>
<dbReference type="Gene3D" id="3.90.79.10">
    <property type="entry name" value="Nucleoside Triphosphate Pyrophosphohydrolase"/>
    <property type="match status" value="1"/>
</dbReference>
<accession>A0A557RJP5</accession>